<dbReference type="InterPro" id="IPR008822">
    <property type="entry name" value="Endonuclease_RusA-like"/>
</dbReference>
<dbReference type="Gene3D" id="3.30.1330.70">
    <property type="entry name" value="Holliday junction resolvase RusA"/>
    <property type="match status" value="1"/>
</dbReference>
<dbReference type="Proteomes" id="UP000326169">
    <property type="component" value="Unassembled WGS sequence"/>
</dbReference>
<dbReference type="Pfam" id="PF05866">
    <property type="entry name" value="RusA"/>
    <property type="match status" value="1"/>
</dbReference>
<dbReference type="EMBL" id="BIMW01000066">
    <property type="protein sequence ID" value="GCE93227.1"/>
    <property type="molecule type" value="Genomic_DNA"/>
</dbReference>
<keyword evidence="2" id="KW-1185">Reference proteome</keyword>
<evidence type="ECO:0000313" key="2">
    <source>
        <dbReference type="Proteomes" id="UP000326169"/>
    </source>
</evidence>
<dbReference type="GeneID" id="301682169"/>
<accession>A0A5M3T2Y3</accession>
<protein>
    <submittedName>
        <fullName evidence="1">Endodeoxyribonuclease</fullName>
    </submittedName>
</protein>
<dbReference type="SUPFAM" id="SSF103084">
    <property type="entry name" value="Holliday junction resolvase RusA"/>
    <property type="match status" value="1"/>
</dbReference>
<dbReference type="InterPro" id="IPR036614">
    <property type="entry name" value="RusA-like_sf"/>
</dbReference>
<sequence>MLTELKPKISELENLARAISYEHQRCLGSPQTALVPAYHAGVLLLQAQTQLTSTDWEGWLESIDISAQSADTYMQIARTWPGFLGGEIEIEAADIDEYSLQPKPLELEAQKEVEPPIEEVEPPIEEVKDYDTPIDVEFTPVPPGEEIPPKRELISFVLEGAVVPKARPRVTSNGTYLPPRYREWRNRAEVELYRQISERNLTNRFPIRRAAVTIRLFGNHRTNSDIDNLAGACLDALTLQGAGVLMDDRLSCLPQLRVEFIPDLPKTGVWIDIEPLRD</sequence>
<name>A0A5M3T2Y3_LIMPL</name>
<organism evidence="1 2">
    <name type="scientific">Limnospira platensis NIES-46</name>
    <dbReference type="NCBI Taxonomy" id="1236695"/>
    <lineage>
        <taxon>Bacteria</taxon>
        <taxon>Bacillati</taxon>
        <taxon>Cyanobacteriota</taxon>
        <taxon>Cyanophyceae</taxon>
        <taxon>Oscillatoriophycideae</taxon>
        <taxon>Oscillatoriales</taxon>
        <taxon>Sirenicapillariaceae</taxon>
        <taxon>Limnospira</taxon>
    </lineage>
</organism>
<evidence type="ECO:0000313" key="1">
    <source>
        <dbReference type="EMBL" id="GCE93227.1"/>
    </source>
</evidence>
<dbReference type="RefSeq" id="WP_006619060.1">
    <property type="nucleotide sequence ID" value="NZ_BIMW01000066.1"/>
</dbReference>
<comment type="caution">
    <text evidence="1">The sequence shown here is derived from an EMBL/GenBank/DDBJ whole genome shotgun (WGS) entry which is preliminary data.</text>
</comment>
<reference evidence="1 2" key="1">
    <citation type="journal article" date="2019" name="J Genomics">
        <title>The Draft Genome of a Hydrogen-producing Cyanobacterium, Arthrospira platensis NIES-46.</title>
        <authorList>
            <person name="Suzuki S."/>
            <person name="Yamaguchi H."/>
            <person name="Kawachi M."/>
        </authorList>
    </citation>
    <scope>NUCLEOTIDE SEQUENCE [LARGE SCALE GENOMIC DNA]</scope>
    <source>
        <strain evidence="1 2">NIES-46</strain>
    </source>
</reference>
<proteinExistence type="predicted"/>
<gene>
    <name evidence="1" type="ORF">NIES46_12760</name>
</gene>